<dbReference type="SUPFAM" id="SSF81383">
    <property type="entry name" value="F-box domain"/>
    <property type="match status" value="1"/>
</dbReference>
<dbReference type="AlphaFoldDB" id="A0A4Q2DDV9"/>
<accession>A0A4Q2DDV9</accession>
<comment type="caution">
    <text evidence="4">The sequence shown here is derived from an EMBL/GenBank/DDBJ whole genome shotgun (WGS) entry which is preliminary data.</text>
</comment>
<dbReference type="PROSITE" id="PS50181">
    <property type="entry name" value="FBOX"/>
    <property type="match status" value="1"/>
</dbReference>
<dbReference type="InterPro" id="IPR001810">
    <property type="entry name" value="F-box_dom"/>
</dbReference>
<feature type="compositionally biased region" description="Gly residues" evidence="1">
    <location>
        <begin position="553"/>
        <end position="575"/>
    </location>
</feature>
<evidence type="ECO:0000259" key="3">
    <source>
        <dbReference type="PROSITE" id="PS50181"/>
    </source>
</evidence>
<protein>
    <recommendedName>
        <fullName evidence="3">F-box domain-containing protein</fullName>
    </recommendedName>
</protein>
<feature type="transmembrane region" description="Helical" evidence="2">
    <location>
        <begin position="766"/>
        <end position="787"/>
    </location>
</feature>
<evidence type="ECO:0000313" key="4">
    <source>
        <dbReference type="EMBL" id="RXW16834.1"/>
    </source>
</evidence>
<keyword evidence="2" id="KW-0812">Transmembrane</keyword>
<dbReference type="EMBL" id="SDEE01000397">
    <property type="protein sequence ID" value="RXW16834.1"/>
    <property type="molecule type" value="Genomic_DNA"/>
</dbReference>
<feature type="compositionally biased region" description="Low complexity" evidence="1">
    <location>
        <begin position="638"/>
        <end position="650"/>
    </location>
</feature>
<feature type="region of interest" description="Disordered" evidence="1">
    <location>
        <begin position="553"/>
        <end position="592"/>
    </location>
</feature>
<dbReference type="Proteomes" id="UP000290288">
    <property type="component" value="Unassembled WGS sequence"/>
</dbReference>
<feature type="compositionally biased region" description="Low complexity" evidence="1">
    <location>
        <begin position="699"/>
        <end position="718"/>
    </location>
</feature>
<feature type="compositionally biased region" description="Polar residues" evidence="1">
    <location>
        <begin position="719"/>
        <end position="728"/>
    </location>
</feature>
<dbReference type="InterPro" id="IPR036047">
    <property type="entry name" value="F-box-like_dom_sf"/>
</dbReference>
<proteinExistence type="predicted"/>
<reference evidence="4 5" key="1">
    <citation type="submission" date="2019-01" db="EMBL/GenBank/DDBJ databases">
        <title>Draft genome sequence of Psathyrella aberdarensis IHI B618.</title>
        <authorList>
            <person name="Buettner E."/>
            <person name="Kellner H."/>
        </authorList>
    </citation>
    <scope>NUCLEOTIDE SEQUENCE [LARGE SCALE GENOMIC DNA]</scope>
    <source>
        <strain evidence="4 5">IHI B618</strain>
    </source>
</reference>
<keyword evidence="2" id="KW-1133">Transmembrane helix</keyword>
<dbReference type="STRING" id="2316362.A0A4Q2DDV9"/>
<sequence>MPGSSGKEPSASLYNIDSVPDDVWLFLFEYLTTPDLSSVSKASKKFYALTQRPLLRELTWAKATGTLRNVQDWGDGAVLEQFRGVVRKVNVKLSYKKVNQHSALLLPVDWELYDAVHHRLLSFSNLRSLDLCGTIITPALYPVLEEIPSLRELSLIRCTFIWTYMYSPLLTNLGRQTPNQGLFVYNSANRSLSHQHGLIRAPSDPAQRAQQQTWLVENTVFDFTTRLSHITSLSLQCNRFTSHSSETDDLPYPPSEISRPCILHPLYLLSIPSLTHLTLTWTPTLAQVYDTLKQRFNFSGGGQNGNNTANAGAPGAVNAQAQHQFATLLFAANTLGMNLFTPLVVTLGQLTHATVIIEDLSRDMMESISGLFEQRIRNVTQGLAPLRIHLRVGKHTLTEQNMGSSHFRLPGVYKYEGPLPIAGLLANEGAADMEEVVMNEAMEMTSLLTTLARLPGTLKKLDIRMFCWDREILYAVHSLFRGLNELVVRYGREELEENTYVVLGSDILPDLKSLHTIKLIPSIECIKRDTQFRYPYPGAGHFHHFHGSHWWQQGGGHGHGGHPGGGGGGGPGGVGAFPSAGPAAPGGVASSIGPSLQLQQDYATAPMDPIDINDYDLYDFGDEDLYYAISRVPPAHHATSGGQAVASTSGSGSGSVAGVGVGGSAVGAGAATTANQGGGGGGGSSGAADTVMEQDDDASSTSSEASAPPSPAVTPGASQASSDSTMADHTNNIHNNGNGTFGGPGVGSGGNATTTNFGLPTFPNRGWGWLLVLLLLVLTFALGVQCAGGELG</sequence>
<keyword evidence="2" id="KW-0472">Membrane</keyword>
<evidence type="ECO:0000256" key="1">
    <source>
        <dbReference type="SAM" id="MobiDB-lite"/>
    </source>
</evidence>
<dbReference type="Gene3D" id="3.80.10.10">
    <property type="entry name" value="Ribonuclease Inhibitor"/>
    <property type="match status" value="1"/>
</dbReference>
<feature type="compositionally biased region" description="Low complexity" evidence="1">
    <location>
        <begin position="729"/>
        <end position="738"/>
    </location>
</feature>
<gene>
    <name evidence="4" type="ORF">EST38_g9028</name>
</gene>
<feature type="region of interest" description="Disordered" evidence="1">
    <location>
        <begin position="636"/>
        <end position="655"/>
    </location>
</feature>
<dbReference type="OrthoDB" id="5354526at2759"/>
<dbReference type="SUPFAM" id="SSF52047">
    <property type="entry name" value="RNI-like"/>
    <property type="match status" value="1"/>
</dbReference>
<dbReference type="InterPro" id="IPR032675">
    <property type="entry name" value="LRR_dom_sf"/>
</dbReference>
<name>A0A4Q2DDV9_9AGAR</name>
<organism evidence="4 5">
    <name type="scientific">Candolleomyces aberdarensis</name>
    <dbReference type="NCBI Taxonomy" id="2316362"/>
    <lineage>
        <taxon>Eukaryota</taxon>
        <taxon>Fungi</taxon>
        <taxon>Dikarya</taxon>
        <taxon>Basidiomycota</taxon>
        <taxon>Agaricomycotina</taxon>
        <taxon>Agaricomycetes</taxon>
        <taxon>Agaricomycetidae</taxon>
        <taxon>Agaricales</taxon>
        <taxon>Agaricineae</taxon>
        <taxon>Psathyrellaceae</taxon>
        <taxon>Candolleomyces</taxon>
    </lineage>
</organism>
<evidence type="ECO:0000313" key="5">
    <source>
        <dbReference type="Proteomes" id="UP000290288"/>
    </source>
</evidence>
<feature type="region of interest" description="Disordered" evidence="1">
    <location>
        <begin position="674"/>
        <end position="747"/>
    </location>
</feature>
<feature type="compositionally biased region" description="Low complexity" evidence="1">
    <location>
        <begin position="576"/>
        <end position="589"/>
    </location>
</feature>
<feature type="domain" description="F-box" evidence="3">
    <location>
        <begin position="13"/>
        <end position="63"/>
    </location>
</feature>
<evidence type="ECO:0000256" key="2">
    <source>
        <dbReference type="SAM" id="Phobius"/>
    </source>
</evidence>
<feature type="compositionally biased region" description="Gly residues" evidence="1">
    <location>
        <begin position="676"/>
        <end position="685"/>
    </location>
</feature>
<keyword evidence="5" id="KW-1185">Reference proteome</keyword>